<protein>
    <submittedName>
        <fullName evidence="3">Uncharacterized protein</fullName>
    </submittedName>
</protein>
<proteinExistence type="predicted"/>
<feature type="region of interest" description="Disordered" evidence="1">
    <location>
        <begin position="1"/>
        <end position="24"/>
    </location>
</feature>
<reference evidence="3 4" key="1">
    <citation type="submission" date="2021-06" db="EMBL/GenBank/DDBJ databases">
        <authorList>
            <person name="Palmer J.M."/>
        </authorList>
    </citation>
    <scope>NUCLEOTIDE SEQUENCE [LARGE SCALE GENOMIC DNA]</scope>
    <source>
        <strain evidence="3 4">CL_MEX2019</strain>
        <tissue evidence="3">Muscle</tissue>
    </source>
</reference>
<keyword evidence="2" id="KW-1133">Transmembrane helix</keyword>
<feature type="transmembrane region" description="Helical" evidence="2">
    <location>
        <begin position="102"/>
        <end position="119"/>
    </location>
</feature>
<feature type="compositionally biased region" description="Polar residues" evidence="1">
    <location>
        <begin position="7"/>
        <end position="24"/>
    </location>
</feature>
<evidence type="ECO:0000313" key="4">
    <source>
        <dbReference type="Proteomes" id="UP001352852"/>
    </source>
</evidence>
<evidence type="ECO:0000313" key="3">
    <source>
        <dbReference type="EMBL" id="MED6279102.1"/>
    </source>
</evidence>
<organism evidence="3 4">
    <name type="scientific">Characodon lateralis</name>
    <dbReference type="NCBI Taxonomy" id="208331"/>
    <lineage>
        <taxon>Eukaryota</taxon>
        <taxon>Metazoa</taxon>
        <taxon>Chordata</taxon>
        <taxon>Craniata</taxon>
        <taxon>Vertebrata</taxon>
        <taxon>Euteleostomi</taxon>
        <taxon>Actinopterygii</taxon>
        <taxon>Neopterygii</taxon>
        <taxon>Teleostei</taxon>
        <taxon>Neoteleostei</taxon>
        <taxon>Acanthomorphata</taxon>
        <taxon>Ovalentaria</taxon>
        <taxon>Atherinomorphae</taxon>
        <taxon>Cyprinodontiformes</taxon>
        <taxon>Goodeidae</taxon>
        <taxon>Characodon</taxon>
    </lineage>
</organism>
<gene>
    <name evidence="3" type="ORF">CHARACLAT_031109</name>
</gene>
<comment type="caution">
    <text evidence="3">The sequence shown here is derived from an EMBL/GenBank/DDBJ whole genome shotgun (WGS) entry which is preliminary data.</text>
</comment>
<keyword evidence="2" id="KW-0812">Transmembrane</keyword>
<name>A0ABU7DVN3_9TELE</name>
<evidence type="ECO:0000256" key="2">
    <source>
        <dbReference type="SAM" id="Phobius"/>
    </source>
</evidence>
<dbReference type="EMBL" id="JAHUTJ010037691">
    <property type="protein sequence ID" value="MED6279102.1"/>
    <property type="molecule type" value="Genomic_DNA"/>
</dbReference>
<sequence length="120" mass="13107">MAAKGKNQLQWPSQSPDLSHSSTSACPCTVMGGPGQVSCKLKDNTEQTTMQTQAINHALDCGRKLEHPGGTHSCTGARVNSMHQDPRLGCEPRTTNCTTVRLFLMDLCTLCVVFRFWVLV</sequence>
<keyword evidence="2" id="KW-0472">Membrane</keyword>
<dbReference type="Proteomes" id="UP001352852">
    <property type="component" value="Unassembled WGS sequence"/>
</dbReference>
<accession>A0ABU7DVN3</accession>
<evidence type="ECO:0000256" key="1">
    <source>
        <dbReference type="SAM" id="MobiDB-lite"/>
    </source>
</evidence>
<keyword evidence="4" id="KW-1185">Reference proteome</keyword>